<dbReference type="CDD" id="cd11593">
    <property type="entry name" value="Agmatinase-like_2"/>
    <property type="match status" value="1"/>
</dbReference>
<dbReference type="PANTHER" id="PTHR11358:SF26">
    <property type="entry name" value="GUANIDINO ACID HYDROLASE, MITOCHONDRIAL"/>
    <property type="match status" value="1"/>
</dbReference>
<evidence type="ECO:0000256" key="1">
    <source>
        <dbReference type="ARBA" id="ARBA00009227"/>
    </source>
</evidence>
<reference evidence="5 6" key="1">
    <citation type="submission" date="2018-06" db="EMBL/GenBank/DDBJ databases">
        <title>Draft genome sequence of hyperthermophilic methanogen Methanothermobacter tenebrarum sp. MCM-B 1447.</title>
        <authorList>
            <person name="Pore S.D."/>
            <person name="Dagar S."/>
            <person name="Dhakephalkar P.K."/>
        </authorList>
    </citation>
    <scope>NUCLEOTIDE SEQUENCE [LARGE SCALE GENOMIC DNA]</scope>
    <source>
        <strain evidence="5 6">MCM B 1447</strain>
    </source>
</reference>
<dbReference type="EC" id="3.5.3.11" evidence="5"/>
<feature type="binding site" evidence="4">
    <location>
        <position position="225"/>
    </location>
    <ligand>
        <name>Mn(2+)</name>
        <dbReference type="ChEBI" id="CHEBI:29035"/>
        <label>1</label>
    </ligand>
</feature>
<comment type="caution">
    <text evidence="5">The sequence shown here is derived from an EMBL/GenBank/DDBJ whole genome shotgun (WGS) entry which is preliminary data.</text>
</comment>
<feature type="binding site" evidence="4">
    <location>
        <position position="145"/>
    </location>
    <ligand>
        <name>Mn(2+)</name>
        <dbReference type="ChEBI" id="CHEBI:29035"/>
        <label>1</label>
    </ligand>
</feature>
<dbReference type="GO" id="GO:0033389">
    <property type="term" value="P:putrescine biosynthetic process from arginine, via agmatine"/>
    <property type="evidence" value="ECO:0007669"/>
    <property type="project" value="TreeGrafter"/>
</dbReference>
<dbReference type="NCBIfam" id="TIGR01230">
    <property type="entry name" value="agmatinase"/>
    <property type="match status" value="1"/>
</dbReference>
<dbReference type="InterPro" id="IPR005925">
    <property type="entry name" value="Agmatinase-rel"/>
</dbReference>
<feature type="binding site" evidence="4">
    <location>
        <position position="141"/>
    </location>
    <ligand>
        <name>Mn(2+)</name>
        <dbReference type="ChEBI" id="CHEBI:29035"/>
        <label>1</label>
    </ligand>
</feature>
<dbReference type="PROSITE" id="PS51409">
    <property type="entry name" value="ARGINASE_2"/>
    <property type="match status" value="1"/>
</dbReference>
<accession>A0A328PJ44</accession>
<keyword evidence="6" id="KW-1185">Reference proteome</keyword>
<sequence>MFLYLEDSSKFAFSRRESFLEFLSSHKNGDAFGMLGIPFDSTATYMPGARFGPSAIREASYNFEKYNLTFNRELNVPVFDLGDVIVAAGDFKETSKRIMDTLTRLLSHDLKPLILGGEHTITYPIVKVLQSKQNPIIIHFDAHMDMKDHYNGKFSHATVMRRIYELEPPSIIMIGVRSASKEEIEFVQEHEIEYYTSQMIRNDMEEVTRKLKAISGPVYVTVDLDVLDPSYAPMVGNPTPCGLTPFHMEKFIEIISRKDIMGFDIVEVTSHVKGDQTGLNAAKILHDLLSLKS</sequence>
<comment type="similarity">
    <text evidence="1">Belongs to the arginase family. Agmatinase subfamily.</text>
</comment>
<dbReference type="PANTHER" id="PTHR11358">
    <property type="entry name" value="ARGINASE/AGMATINASE"/>
    <property type="match status" value="1"/>
</dbReference>
<dbReference type="EMBL" id="QLOE01000003">
    <property type="protein sequence ID" value="RAO79384.1"/>
    <property type="molecule type" value="Genomic_DNA"/>
</dbReference>
<protein>
    <submittedName>
        <fullName evidence="5">Agmatinase</fullName>
        <ecNumber evidence="5">3.5.3.11</ecNumber>
    </submittedName>
</protein>
<evidence type="ECO:0000313" key="5">
    <source>
        <dbReference type="EMBL" id="RAO79384.1"/>
    </source>
</evidence>
<dbReference type="SUPFAM" id="SSF52768">
    <property type="entry name" value="Arginase/deacetylase"/>
    <property type="match status" value="1"/>
</dbReference>
<feature type="binding site" evidence="4">
    <location>
        <position position="119"/>
    </location>
    <ligand>
        <name>Mn(2+)</name>
        <dbReference type="ChEBI" id="CHEBI:29035"/>
        <label>1</label>
    </ligand>
</feature>
<organism evidence="5 6">
    <name type="scientific">Methanothermobacter tenebrarum</name>
    <dbReference type="NCBI Taxonomy" id="680118"/>
    <lineage>
        <taxon>Archaea</taxon>
        <taxon>Methanobacteriati</taxon>
        <taxon>Methanobacteriota</taxon>
        <taxon>Methanomada group</taxon>
        <taxon>Methanobacteria</taxon>
        <taxon>Methanobacteriales</taxon>
        <taxon>Methanobacteriaceae</taxon>
        <taxon>Methanothermobacter</taxon>
    </lineage>
</organism>
<gene>
    <name evidence="5" type="primary">speB</name>
    <name evidence="5" type="ORF">DPC56_03490</name>
</gene>
<dbReference type="AlphaFoldDB" id="A0A328PJ44"/>
<evidence type="ECO:0000256" key="3">
    <source>
        <dbReference type="ARBA" id="ARBA00022801"/>
    </source>
</evidence>
<feature type="binding site" evidence="4">
    <location>
        <position position="143"/>
    </location>
    <ligand>
        <name>Mn(2+)</name>
        <dbReference type="ChEBI" id="CHEBI:29035"/>
        <label>1</label>
    </ligand>
</feature>
<feature type="binding site" evidence="4">
    <location>
        <position position="223"/>
    </location>
    <ligand>
        <name>Mn(2+)</name>
        <dbReference type="ChEBI" id="CHEBI:29035"/>
        <label>1</label>
    </ligand>
</feature>
<evidence type="ECO:0000313" key="6">
    <source>
        <dbReference type="Proteomes" id="UP000249782"/>
    </source>
</evidence>
<dbReference type="Gene3D" id="3.40.800.10">
    <property type="entry name" value="Ureohydrolase domain"/>
    <property type="match status" value="1"/>
</dbReference>
<keyword evidence="4" id="KW-0464">Manganese</keyword>
<keyword evidence="3 5" id="KW-0378">Hydrolase</keyword>
<dbReference type="Pfam" id="PF00491">
    <property type="entry name" value="Arginase"/>
    <property type="match status" value="1"/>
</dbReference>
<dbReference type="InterPro" id="IPR006035">
    <property type="entry name" value="Ureohydrolase"/>
</dbReference>
<evidence type="ECO:0000256" key="2">
    <source>
        <dbReference type="ARBA" id="ARBA00022723"/>
    </source>
</evidence>
<evidence type="ECO:0000256" key="4">
    <source>
        <dbReference type="PIRSR" id="PIRSR036979-1"/>
    </source>
</evidence>
<comment type="cofactor">
    <cofactor evidence="4">
        <name>Mn(2+)</name>
        <dbReference type="ChEBI" id="CHEBI:29035"/>
    </cofactor>
    <text evidence="4">Binds 2 manganese ions per subunit.</text>
</comment>
<proteinExistence type="inferred from homology"/>
<dbReference type="GO" id="GO:0008783">
    <property type="term" value="F:agmatinase activity"/>
    <property type="evidence" value="ECO:0007669"/>
    <property type="project" value="UniProtKB-EC"/>
</dbReference>
<dbReference type="GO" id="GO:0046872">
    <property type="term" value="F:metal ion binding"/>
    <property type="evidence" value="ECO:0007669"/>
    <property type="project" value="UniProtKB-KW"/>
</dbReference>
<dbReference type="InterPro" id="IPR023696">
    <property type="entry name" value="Ureohydrolase_dom_sf"/>
</dbReference>
<dbReference type="Proteomes" id="UP000249782">
    <property type="component" value="Unassembled WGS sequence"/>
</dbReference>
<dbReference type="PIRSF" id="PIRSF036979">
    <property type="entry name" value="Arginase"/>
    <property type="match status" value="1"/>
</dbReference>
<name>A0A328PJ44_9EURY</name>
<keyword evidence="2 4" id="KW-0479">Metal-binding</keyword>
<dbReference type="OrthoDB" id="7186at2157"/>